<evidence type="ECO:0000256" key="5">
    <source>
        <dbReference type="ARBA" id="ARBA00038359"/>
    </source>
</evidence>
<feature type="domain" description="Rhodopsin" evidence="8">
    <location>
        <begin position="30"/>
        <end position="277"/>
    </location>
</feature>
<feature type="transmembrane region" description="Helical" evidence="7">
    <location>
        <begin position="252"/>
        <end position="272"/>
    </location>
</feature>
<evidence type="ECO:0000313" key="10">
    <source>
        <dbReference type="Proteomes" id="UP000824596"/>
    </source>
</evidence>
<comment type="caution">
    <text evidence="9">The sequence shown here is derived from an EMBL/GenBank/DDBJ whole genome shotgun (WGS) entry which is preliminary data.</text>
</comment>
<evidence type="ECO:0000259" key="8">
    <source>
        <dbReference type="Pfam" id="PF20684"/>
    </source>
</evidence>
<keyword evidence="2 7" id="KW-0812">Transmembrane</keyword>
<dbReference type="InterPro" id="IPR052337">
    <property type="entry name" value="SAT4-like"/>
</dbReference>
<feature type="transmembrane region" description="Helical" evidence="7">
    <location>
        <begin position="93"/>
        <end position="120"/>
    </location>
</feature>
<evidence type="ECO:0000256" key="4">
    <source>
        <dbReference type="ARBA" id="ARBA00023136"/>
    </source>
</evidence>
<dbReference type="GeneID" id="68354151"/>
<reference evidence="9" key="1">
    <citation type="submission" date="2021-09" db="EMBL/GenBank/DDBJ databases">
        <title>A high-quality genome of the endoparasitic fungus Hirsutella rhossiliensis with a comparison of Hirsutella genomes reveals transposable elements contributing to genome size variation.</title>
        <authorList>
            <person name="Lin R."/>
            <person name="Jiao Y."/>
            <person name="Sun X."/>
            <person name="Ling J."/>
            <person name="Xie B."/>
            <person name="Cheng X."/>
        </authorList>
    </citation>
    <scope>NUCLEOTIDE SEQUENCE</scope>
    <source>
        <strain evidence="9">HR02</strain>
    </source>
</reference>
<feature type="transmembrane region" description="Helical" evidence="7">
    <location>
        <begin position="181"/>
        <end position="202"/>
    </location>
</feature>
<evidence type="ECO:0000256" key="6">
    <source>
        <dbReference type="SAM" id="MobiDB-lite"/>
    </source>
</evidence>
<evidence type="ECO:0000313" key="9">
    <source>
        <dbReference type="EMBL" id="KAH0964594.1"/>
    </source>
</evidence>
<feature type="transmembrane region" description="Helical" evidence="7">
    <location>
        <begin position="12"/>
        <end position="30"/>
    </location>
</feature>
<proteinExistence type="inferred from homology"/>
<feature type="transmembrane region" description="Helical" evidence="7">
    <location>
        <begin position="214"/>
        <end position="232"/>
    </location>
</feature>
<sequence>MVRIGPGVSNNVFLGAVWATAALAFAFLLVRLYSRFRGPRRLYWDDLFVIVAFALALVTAALWQWVAPDMYYLLNVAAGFAPPTPDVFDRQRVWLRVSLVVELFFYTSLTAVKLAFLFFFRRLGHNVPGQKYMWWPIFLFTLAIWVASMGNVQYRCLVGPVEDLNGYCGEPSAIEFTTITLKVNCALDIFSDFLIMLIPITLLWNDRIQWAKKFAFIGLFSLSVVTMIIATVRVADINSTKWDNGQNDPTYLWLWSAIEPCIAIVVSCLSAFPQLFAQSARSANPVFKPTDTYYRRLKASMQPRRKQTETALSDLSGLTKTDDLDYARGPDLEGASHESQRPVLVPGSPKPAAVCYSRPAGRGDVGHGDGIKQELEYSVTKQPA</sequence>
<dbReference type="Proteomes" id="UP000824596">
    <property type="component" value="Unassembled WGS sequence"/>
</dbReference>
<keyword evidence="3 7" id="KW-1133">Transmembrane helix</keyword>
<protein>
    <recommendedName>
        <fullName evidence="8">Rhodopsin domain-containing protein</fullName>
    </recommendedName>
</protein>
<evidence type="ECO:0000256" key="7">
    <source>
        <dbReference type="SAM" id="Phobius"/>
    </source>
</evidence>
<dbReference type="PANTHER" id="PTHR33048">
    <property type="entry name" value="PTH11-LIKE INTEGRAL MEMBRANE PROTEIN (AFU_ORTHOLOGUE AFUA_5G11245)"/>
    <property type="match status" value="1"/>
</dbReference>
<dbReference type="OrthoDB" id="444631at2759"/>
<feature type="compositionally biased region" description="Basic and acidic residues" evidence="6">
    <location>
        <begin position="321"/>
        <end position="340"/>
    </location>
</feature>
<accession>A0A9P8SJW1</accession>
<keyword evidence="4 7" id="KW-0472">Membrane</keyword>
<keyword evidence="10" id="KW-1185">Reference proteome</keyword>
<evidence type="ECO:0000256" key="2">
    <source>
        <dbReference type="ARBA" id="ARBA00022692"/>
    </source>
</evidence>
<dbReference type="InterPro" id="IPR049326">
    <property type="entry name" value="Rhodopsin_dom_fungi"/>
</dbReference>
<dbReference type="RefSeq" id="XP_044722107.1">
    <property type="nucleotide sequence ID" value="XM_044863493.1"/>
</dbReference>
<feature type="region of interest" description="Disordered" evidence="6">
    <location>
        <begin position="321"/>
        <end position="384"/>
    </location>
</feature>
<evidence type="ECO:0000256" key="1">
    <source>
        <dbReference type="ARBA" id="ARBA00004141"/>
    </source>
</evidence>
<comment type="similarity">
    <text evidence="5">Belongs to the SAT4 family.</text>
</comment>
<dbReference type="GO" id="GO:0016020">
    <property type="term" value="C:membrane"/>
    <property type="evidence" value="ECO:0007669"/>
    <property type="project" value="UniProtKB-SubCell"/>
</dbReference>
<name>A0A9P8SJW1_9HYPO</name>
<organism evidence="9 10">
    <name type="scientific">Hirsutella rhossiliensis</name>
    <dbReference type="NCBI Taxonomy" id="111463"/>
    <lineage>
        <taxon>Eukaryota</taxon>
        <taxon>Fungi</taxon>
        <taxon>Dikarya</taxon>
        <taxon>Ascomycota</taxon>
        <taxon>Pezizomycotina</taxon>
        <taxon>Sordariomycetes</taxon>
        <taxon>Hypocreomycetidae</taxon>
        <taxon>Hypocreales</taxon>
        <taxon>Ophiocordycipitaceae</taxon>
        <taxon>Hirsutella</taxon>
    </lineage>
</organism>
<feature type="compositionally biased region" description="Basic and acidic residues" evidence="6">
    <location>
        <begin position="364"/>
        <end position="375"/>
    </location>
</feature>
<gene>
    <name evidence="9" type="ORF">HRG_05022</name>
</gene>
<dbReference type="EMBL" id="JAIZPD010000004">
    <property type="protein sequence ID" value="KAH0964594.1"/>
    <property type="molecule type" value="Genomic_DNA"/>
</dbReference>
<feature type="transmembrane region" description="Helical" evidence="7">
    <location>
        <begin position="42"/>
        <end position="66"/>
    </location>
</feature>
<dbReference type="PANTHER" id="PTHR33048:SF47">
    <property type="entry name" value="INTEGRAL MEMBRANE PROTEIN-RELATED"/>
    <property type="match status" value="1"/>
</dbReference>
<dbReference type="AlphaFoldDB" id="A0A9P8SJW1"/>
<evidence type="ECO:0000256" key="3">
    <source>
        <dbReference type="ARBA" id="ARBA00022989"/>
    </source>
</evidence>
<feature type="transmembrane region" description="Helical" evidence="7">
    <location>
        <begin position="132"/>
        <end position="154"/>
    </location>
</feature>
<dbReference type="Pfam" id="PF20684">
    <property type="entry name" value="Fung_rhodopsin"/>
    <property type="match status" value="1"/>
</dbReference>
<comment type="subcellular location">
    <subcellularLocation>
        <location evidence="1">Membrane</location>
        <topology evidence="1">Multi-pass membrane protein</topology>
    </subcellularLocation>
</comment>